<gene>
    <name evidence="1" type="ORF">N7458_000164</name>
</gene>
<reference evidence="1" key="2">
    <citation type="journal article" date="2023" name="IMA Fungus">
        <title>Comparative genomic study of the Penicillium genus elucidates a diverse pangenome and 15 lateral gene transfer events.</title>
        <authorList>
            <person name="Petersen C."/>
            <person name="Sorensen T."/>
            <person name="Nielsen M.R."/>
            <person name="Sondergaard T.E."/>
            <person name="Sorensen J.L."/>
            <person name="Fitzpatrick D.A."/>
            <person name="Frisvad J.C."/>
            <person name="Nielsen K.L."/>
        </authorList>
    </citation>
    <scope>NUCLEOTIDE SEQUENCE</scope>
    <source>
        <strain evidence="1">IBT 16125</strain>
    </source>
</reference>
<dbReference type="AlphaFoldDB" id="A0AAD6CFM8"/>
<evidence type="ECO:0000313" key="2">
    <source>
        <dbReference type="Proteomes" id="UP001213681"/>
    </source>
</evidence>
<name>A0AAD6CFM8_9EURO</name>
<dbReference type="EMBL" id="JAPVEA010000001">
    <property type="protein sequence ID" value="KAJ5464478.1"/>
    <property type="molecule type" value="Genomic_DNA"/>
</dbReference>
<sequence>MFQAFWDIYLRDPGIGAAPIIQSVELSADFHVRAVMVQHEAFASLSLPLYLAVYLSCVSQNGEAREVLRKRKQRKLGMKGERAMRKMKFGKVKSEK</sequence>
<dbReference type="GeneID" id="81593801"/>
<organism evidence="1 2">
    <name type="scientific">Penicillium daleae</name>
    <dbReference type="NCBI Taxonomy" id="63821"/>
    <lineage>
        <taxon>Eukaryota</taxon>
        <taxon>Fungi</taxon>
        <taxon>Dikarya</taxon>
        <taxon>Ascomycota</taxon>
        <taxon>Pezizomycotina</taxon>
        <taxon>Eurotiomycetes</taxon>
        <taxon>Eurotiomycetidae</taxon>
        <taxon>Eurotiales</taxon>
        <taxon>Aspergillaceae</taxon>
        <taxon>Penicillium</taxon>
    </lineage>
</organism>
<dbReference type="RefSeq" id="XP_056771325.1">
    <property type="nucleotide sequence ID" value="XM_056903558.1"/>
</dbReference>
<accession>A0AAD6CFM8</accession>
<protein>
    <submittedName>
        <fullName evidence="1">Uncharacterized protein</fullName>
    </submittedName>
</protein>
<evidence type="ECO:0000313" key="1">
    <source>
        <dbReference type="EMBL" id="KAJ5464478.1"/>
    </source>
</evidence>
<proteinExistence type="predicted"/>
<reference evidence="1" key="1">
    <citation type="submission" date="2022-12" db="EMBL/GenBank/DDBJ databases">
        <authorList>
            <person name="Petersen C."/>
        </authorList>
    </citation>
    <scope>NUCLEOTIDE SEQUENCE</scope>
    <source>
        <strain evidence="1">IBT 16125</strain>
    </source>
</reference>
<dbReference type="Proteomes" id="UP001213681">
    <property type="component" value="Unassembled WGS sequence"/>
</dbReference>
<keyword evidence="2" id="KW-1185">Reference proteome</keyword>
<comment type="caution">
    <text evidence="1">The sequence shown here is derived from an EMBL/GenBank/DDBJ whole genome shotgun (WGS) entry which is preliminary data.</text>
</comment>